<organism evidence="2 3">
    <name type="scientific">Pegethrix bostrychoides GSE-TBD4-15B</name>
    <dbReference type="NCBI Taxonomy" id="2839662"/>
    <lineage>
        <taxon>Bacteria</taxon>
        <taxon>Bacillati</taxon>
        <taxon>Cyanobacteriota</taxon>
        <taxon>Cyanophyceae</taxon>
        <taxon>Oculatellales</taxon>
        <taxon>Oculatellaceae</taxon>
        <taxon>Pegethrix</taxon>
    </lineage>
</organism>
<feature type="chain" id="PRO_5037820450" evidence="1">
    <location>
        <begin position="23"/>
        <end position="259"/>
    </location>
</feature>
<dbReference type="EMBL" id="JAHHHV010000065">
    <property type="protein sequence ID" value="MBW4466086.1"/>
    <property type="molecule type" value="Genomic_DNA"/>
</dbReference>
<gene>
    <name evidence="2" type="ORF">KME07_11690</name>
</gene>
<sequence>MKLVKSVVSAATLAAIATVATAGSAAAISFNITNGINNPFTNASNQGAYSDFAGRKGVTTVDFNSGFDSGATSVDIKGQDGSKFMTYNFSNGAATSSGKTGVYSDKWAPAGANGEVNTSKYLAVFKGNTVTMTFQKTMNYFGIDWGAISGGNIFSFFRNGSLVNSFSTADVNPVAPVRASQHGGEGNGYLHFYSTSASDIFDEIRITQLGGGGFESDNHSFQEGTGAFNAKDVPEPTVTLGLMAMGGAFLLKRNRKQTA</sequence>
<dbReference type="NCBIfam" id="TIGR02595">
    <property type="entry name" value="PEP_CTERM"/>
    <property type="match status" value="1"/>
</dbReference>
<reference evidence="2" key="2">
    <citation type="journal article" date="2022" name="Microbiol. Resour. Announc.">
        <title>Metagenome Sequencing to Explore Phylogenomics of Terrestrial Cyanobacteria.</title>
        <authorList>
            <person name="Ward R.D."/>
            <person name="Stajich J.E."/>
            <person name="Johansen J.R."/>
            <person name="Huntemann M."/>
            <person name="Clum A."/>
            <person name="Foster B."/>
            <person name="Foster B."/>
            <person name="Roux S."/>
            <person name="Palaniappan K."/>
            <person name="Varghese N."/>
            <person name="Mukherjee S."/>
            <person name="Reddy T.B.K."/>
            <person name="Daum C."/>
            <person name="Copeland A."/>
            <person name="Chen I.A."/>
            <person name="Ivanova N.N."/>
            <person name="Kyrpides N.C."/>
            <person name="Shapiro N."/>
            <person name="Eloe-Fadrosh E.A."/>
            <person name="Pietrasiak N."/>
        </authorList>
    </citation>
    <scope>NUCLEOTIDE SEQUENCE</scope>
    <source>
        <strain evidence="2">GSE-TBD4-15B</strain>
    </source>
</reference>
<evidence type="ECO:0000256" key="1">
    <source>
        <dbReference type="SAM" id="SignalP"/>
    </source>
</evidence>
<dbReference type="Proteomes" id="UP000707356">
    <property type="component" value="Unassembled WGS sequence"/>
</dbReference>
<comment type="caution">
    <text evidence="2">The sequence shown here is derived from an EMBL/GenBank/DDBJ whole genome shotgun (WGS) entry which is preliminary data.</text>
</comment>
<dbReference type="AlphaFoldDB" id="A0A951PAK3"/>
<dbReference type="InterPro" id="IPR013424">
    <property type="entry name" value="Ice-binding_C"/>
</dbReference>
<evidence type="ECO:0000313" key="2">
    <source>
        <dbReference type="EMBL" id="MBW4466086.1"/>
    </source>
</evidence>
<evidence type="ECO:0000313" key="3">
    <source>
        <dbReference type="Proteomes" id="UP000707356"/>
    </source>
</evidence>
<name>A0A951PAK3_9CYAN</name>
<keyword evidence="1" id="KW-0732">Signal</keyword>
<accession>A0A951PAK3</accession>
<reference evidence="2" key="1">
    <citation type="submission" date="2021-05" db="EMBL/GenBank/DDBJ databases">
        <authorList>
            <person name="Pietrasiak N."/>
            <person name="Ward R."/>
            <person name="Stajich J.E."/>
            <person name="Kurbessoian T."/>
        </authorList>
    </citation>
    <scope>NUCLEOTIDE SEQUENCE</scope>
    <source>
        <strain evidence="2">GSE-TBD4-15B</strain>
    </source>
</reference>
<protein>
    <submittedName>
        <fullName evidence="2">PEP-CTERM sorting domain-containing protein</fullName>
    </submittedName>
</protein>
<feature type="signal peptide" evidence="1">
    <location>
        <begin position="1"/>
        <end position="22"/>
    </location>
</feature>
<proteinExistence type="predicted"/>